<dbReference type="InterPro" id="IPR008806">
    <property type="entry name" value="RNA_pol_III_Rpc82_C"/>
</dbReference>
<dbReference type="GO" id="GO:0005666">
    <property type="term" value="C:RNA polymerase III complex"/>
    <property type="evidence" value="ECO:0007669"/>
    <property type="project" value="UniProtKB-UniRule"/>
</dbReference>
<dbReference type="InterPro" id="IPR013197">
    <property type="entry name" value="RNA_pol_III_RPC82-rel_HTH"/>
</dbReference>
<keyword evidence="6 9" id="KW-0804">Transcription</keyword>
<dbReference type="Gene3D" id="1.10.10.10">
    <property type="entry name" value="Winged helix-like DNA-binding domain superfamily/Winged helix DNA-binding domain"/>
    <property type="match status" value="2"/>
</dbReference>
<evidence type="ECO:0000256" key="8">
    <source>
        <dbReference type="ARBA" id="ARBA00025127"/>
    </source>
</evidence>
<feature type="compositionally biased region" description="Basic and acidic residues" evidence="10">
    <location>
        <begin position="238"/>
        <end position="252"/>
    </location>
</feature>
<evidence type="ECO:0000259" key="11">
    <source>
        <dbReference type="Pfam" id="PF05645"/>
    </source>
</evidence>
<evidence type="ECO:0000259" key="13">
    <source>
        <dbReference type="Pfam" id="PF22536"/>
    </source>
</evidence>
<evidence type="ECO:0000256" key="5">
    <source>
        <dbReference type="ARBA" id="ARBA00022478"/>
    </source>
</evidence>
<feature type="domain" description="DNA-directed RNA polymerase III subunit RPC3 winged-helix" evidence="13">
    <location>
        <begin position="499"/>
        <end position="574"/>
    </location>
</feature>
<evidence type="ECO:0000256" key="2">
    <source>
        <dbReference type="ARBA" id="ARBA00006835"/>
    </source>
</evidence>
<dbReference type="InterPro" id="IPR039748">
    <property type="entry name" value="RPC3"/>
</dbReference>
<evidence type="ECO:0000256" key="7">
    <source>
        <dbReference type="ARBA" id="ARBA00023242"/>
    </source>
</evidence>
<dbReference type="Pfam" id="PF08221">
    <property type="entry name" value="HTH_9"/>
    <property type="match status" value="1"/>
</dbReference>
<organism evidence="14 16">
    <name type="scientific">Cercospora beticola</name>
    <name type="common">Sugarbeet leaf spot fungus</name>
    <dbReference type="NCBI Taxonomy" id="122368"/>
    <lineage>
        <taxon>Eukaryota</taxon>
        <taxon>Fungi</taxon>
        <taxon>Dikarya</taxon>
        <taxon>Ascomycota</taxon>
        <taxon>Pezizomycotina</taxon>
        <taxon>Dothideomycetes</taxon>
        <taxon>Dothideomycetidae</taxon>
        <taxon>Mycosphaerellales</taxon>
        <taxon>Mycosphaerellaceae</taxon>
        <taxon>Cercospora</taxon>
    </lineage>
</organism>
<feature type="region of interest" description="Disordered" evidence="10">
    <location>
        <begin position="238"/>
        <end position="262"/>
    </location>
</feature>
<dbReference type="GO" id="GO:0003697">
    <property type="term" value="F:single-stranded DNA binding"/>
    <property type="evidence" value="ECO:0007669"/>
    <property type="project" value="UniProtKB-UniRule"/>
</dbReference>
<dbReference type="InterPro" id="IPR055207">
    <property type="entry name" value="POLR3C_WHD"/>
</dbReference>
<gene>
    <name evidence="14" type="ORF">CB0940_03323</name>
    <name evidence="15" type="ORF">RHO25_005118</name>
</gene>
<feature type="domain" description="RNA polymerase III Rpc82 C -terminal" evidence="11">
    <location>
        <begin position="174"/>
        <end position="494"/>
    </location>
</feature>
<evidence type="ECO:0000313" key="17">
    <source>
        <dbReference type="Proteomes" id="UP001302367"/>
    </source>
</evidence>
<evidence type="ECO:0000256" key="10">
    <source>
        <dbReference type="SAM" id="MobiDB-lite"/>
    </source>
</evidence>
<dbReference type="InterPro" id="IPR036390">
    <property type="entry name" value="WH_DNA-bd_sf"/>
</dbReference>
<comment type="function">
    <text evidence="8 9">DNA-dependent RNA polymerase catalyzes the transcription of DNA into RNA using the four ribonucleoside triphosphates as substrates. Specific core component of RNA polymerase III which synthesizes small RNAs, such as 5S rRNA and tRNAs.</text>
</comment>
<keyword evidence="17" id="KW-1185">Reference proteome</keyword>
<comment type="subcellular location">
    <subcellularLocation>
        <location evidence="1 9">Nucleus</location>
    </subcellularLocation>
</comment>
<dbReference type="EMBL" id="LKMD01000101">
    <property type="protein sequence ID" value="PIB00101.1"/>
    <property type="molecule type" value="Genomic_DNA"/>
</dbReference>
<dbReference type="PANTHER" id="PTHR12949:SF0">
    <property type="entry name" value="DNA-DIRECTED RNA POLYMERASE III SUBUNIT RPC3"/>
    <property type="match status" value="1"/>
</dbReference>
<feature type="region of interest" description="Disordered" evidence="10">
    <location>
        <begin position="398"/>
        <end position="444"/>
    </location>
</feature>
<evidence type="ECO:0000313" key="16">
    <source>
        <dbReference type="Proteomes" id="UP000230605"/>
    </source>
</evidence>
<feature type="domain" description="RNA polymerase III subunit RPC82-related helix-turn-helix" evidence="12">
    <location>
        <begin position="7"/>
        <end position="68"/>
    </location>
</feature>
<accession>A0A2G5I5M7</accession>
<evidence type="ECO:0000256" key="3">
    <source>
        <dbReference type="ARBA" id="ARBA00011206"/>
    </source>
</evidence>
<dbReference type="Proteomes" id="UP001302367">
    <property type="component" value="Chromosome 3"/>
</dbReference>
<evidence type="ECO:0000256" key="4">
    <source>
        <dbReference type="ARBA" id="ARBA00016689"/>
    </source>
</evidence>
<comment type="similarity">
    <text evidence="2 9">Belongs to the RNA polymerase beta chain family.</text>
</comment>
<keyword evidence="7 9" id="KW-0539">Nucleus</keyword>
<evidence type="ECO:0000256" key="1">
    <source>
        <dbReference type="ARBA" id="ARBA00004123"/>
    </source>
</evidence>
<proteinExistence type="inferred from homology"/>
<evidence type="ECO:0000313" key="15">
    <source>
        <dbReference type="EMBL" id="WPB00498.1"/>
    </source>
</evidence>
<dbReference type="PANTHER" id="PTHR12949">
    <property type="entry name" value="RNA POLYMERASE III DNA DIRECTED -RELATED"/>
    <property type="match status" value="1"/>
</dbReference>
<sequence>MSKRLQELCTLVVNDSCGKLASQIFSTLAQKGRRTLHELRREFPHITARQMRQALVVLLQQHIVLYHQLEDGPTYYHADWRNPARSIRASLITALAAERYGDGAAKIVSNLVELGHARVGDLAQAFDFAPASKRDSGYESCNGYANGAVKVNGTSDAHKVAGDKVATVGQFHNTLRTLLKAGILVKRGKQAYMPAADLQAQIEAVVISEQFPDGKITGGKKQAEFQAAVKTLKRKRQEADEYSATRDAESRGQIKRPGAALNEHAAKRAKLNGGMTNGIHRDEDIDADESVPKLPSDLILAVNFAQYPVAHRSQRLEQFAQAHFGGVTATVYAALLQALEAKIKARDDDIHEEQDAEDQEARLPSVTTMDVSEVLKTWAPLDLTLGLDLKDAAHLYKPAAERDKPKKGKKRAVDQENQEDWGDIGIKMELPSEDDDDDAPTNGFMSYRDQNKVLSLIEEHLKLLAEHSTRFCRRVGAAGRGEWKVDFPSLTEALIAHDIDETVKARLTRVHAMIVRMLRDVGRLDEKDIAARLMMRVKDVRAILTQLQFAGLVEGQEVPKDNSRQPSRAIYLWYHDQDRVANLLLQQTYQGMARILQRMGSERETYRGLMEKAEMMNTKEESLTQPERDALMHWREVEERLMIQFLRMDEHVALLRDFSGKDTSLIS</sequence>
<keyword evidence="5 9" id="KW-0240">DNA-directed RNA polymerase</keyword>
<evidence type="ECO:0000256" key="6">
    <source>
        <dbReference type="ARBA" id="ARBA00023163"/>
    </source>
</evidence>
<dbReference type="AlphaFoldDB" id="A0A2G5I5M7"/>
<reference evidence="15 17" key="2">
    <citation type="submission" date="2023-09" db="EMBL/GenBank/DDBJ databases">
        <title>Complete-Gapless Cercospora beticola genome.</title>
        <authorList>
            <person name="Wyatt N.A."/>
            <person name="Spanner R.E."/>
            <person name="Bolton M.D."/>
        </authorList>
    </citation>
    <scope>NUCLEOTIDE SEQUENCE [LARGE SCALE GENOMIC DNA]</scope>
    <source>
        <strain evidence="15">Cb09-40</strain>
    </source>
</reference>
<dbReference type="OrthoDB" id="272392at2759"/>
<protein>
    <recommendedName>
        <fullName evidence="4 9">DNA-directed RNA polymerase III subunit RPC3</fullName>
        <shortName evidence="9">RNA polymerase III subunit C3</shortName>
    </recommendedName>
</protein>
<dbReference type="InterPro" id="IPR036388">
    <property type="entry name" value="WH-like_DNA-bd_sf"/>
</dbReference>
<evidence type="ECO:0000259" key="12">
    <source>
        <dbReference type="Pfam" id="PF08221"/>
    </source>
</evidence>
<comment type="subunit">
    <text evidence="3 9">Component of the RNA polymerase III (Pol III) complex consisting of 17 subunits.</text>
</comment>
<dbReference type="Pfam" id="PF05645">
    <property type="entry name" value="RNA_pol_Rpc82"/>
    <property type="match status" value="1"/>
</dbReference>
<evidence type="ECO:0000256" key="9">
    <source>
        <dbReference type="RuleBase" id="RU367076"/>
    </source>
</evidence>
<dbReference type="EMBL" id="CP134186">
    <property type="protein sequence ID" value="WPB00498.1"/>
    <property type="molecule type" value="Genomic_DNA"/>
</dbReference>
<name>A0A2G5I5M7_CERBT</name>
<dbReference type="SUPFAM" id="SSF46785">
    <property type="entry name" value="Winged helix' DNA-binding domain"/>
    <property type="match status" value="1"/>
</dbReference>
<dbReference type="Pfam" id="PF22536">
    <property type="entry name" value="WHD_POLR3C"/>
    <property type="match status" value="1"/>
</dbReference>
<evidence type="ECO:0000313" key="14">
    <source>
        <dbReference type="EMBL" id="PIB00101.1"/>
    </source>
</evidence>
<dbReference type="GO" id="GO:0006351">
    <property type="term" value="P:DNA-templated transcription"/>
    <property type="evidence" value="ECO:0007669"/>
    <property type="project" value="InterPro"/>
</dbReference>
<dbReference type="Proteomes" id="UP000230605">
    <property type="component" value="Chromosome 3"/>
</dbReference>
<reference evidence="14 16" key="1">
    <citation type="submission" date="2015-10" db="EMBL/GenBank/DDBJ databases">
        <title>The cercosporin biosynthetic gene cluster was horizontally transferred to several fungal lineages and shown to be expanded in Cercospora beticola based on microsynteny with recipient genomes.</title>
        <authorList>
            <person name="De Jonge R."/>
            <person name="Ebert M.K."/>
            <person name="Suttle J.C."/>
            <person name="Jurick Ii W.M."/>
            <person name="Secor G.A."/>
            <person name="Thomma B.P."/>
            <person name="Van De Peer Y."/>
            <person name="Bolton M.D."/>
        </authorList>
    </citation>
    <scope>NUCLEOTIDE SEQUENCE [LARGE SCALE GENOMIC DNA]</scope>
    <source>
        <strain evidence="14 16">09-40</strain>
    </source>
</reference>